<protein>
    <recommendedName>
        <fullName evidence="4">F-box domain-containing protein</fullName>
    </recommendedName>
</protein>
<dbReference type="SUPFAM" id="SSF81383">
    <property type="entry name" value="F-box domain"/>
    <property type="match status" value="1"/>
</dbReference>
<dbReference type="CDD" id="cd09917">
    <property type="entry name" value="F-box_SF"/>
    <property type="match status" value="1"/>
</dbReference>
<feature type="region of interest" description="Disordered" evidence="1">
    <location>
        <begin position="266"/>
        <end position="287"/>
    </location>
</feature>
<name>A0A5C3PI45_9APHY</name>
<dbReference type="EMBL" id="ML211134">
    <property type="protein sequence ID" value="TFK87900.1"/>
    <property type="molecule type" value="Genomic_DNA"/>
</dbReference>
<sequence length="287" mass="32422">MGAPSLSHELWDMVLDYLVCDARTLSTCALVCKTWTFPSQRHLFSIVKYTDRSTARRTPAILVRFLLDTPGLAAHIRTLTIAQRNDMSMPILQSIIYSLPNLRISYLHLVTIADSPEAELQLPATRTHHLKLFDWRHCAATDCTLYLILAHFSSIGRLVLDGRARRLICNNARELVPSHLSVEYLSLTGFPTLSISRLVLNSRMESTIRSFEIVTAGGDDWAELGKLLLAITSVRHLYISPAMYITDHDLRLIRFPDVNRAQSRAMPIPGHDTVHTQRNPGTYSQGY</sequence>
<proteinExistence type="predicted"/>
<evidence type="ECO:0000313" key="2">
    <source>
        <dbReference type="EMBL" id="TFK87900.1"/>
    </source>
</evidence>
<evidence type="ECO:0008006" key="4">
    <source>
        <dbReference type="Google" id="ProtNLM"/>
    </source>
</evidence>
<organism evidence="2 3">
    <name type="scientific">Polyporus arcularius HHB13444</name>
    <dbReference type="NCBI Taxonomy" id="1314778"/>
    <lineage>
        <taxon>Eukaryota</taxon>
        <taxon>Fungi</taxon>
        <taxon>Dikarya</taxon>
        <taxon>Basidiomycota</taxon>
        <taxon>Agaricomycotina</taxon>
        <taxon>Agaricomycetes</taxon>
        <taxon>Polyporales</taxon>
        <taxon>Polyporaceae</taxon>
        <taxon>Polyporus</taxon>
    </lineage>
</organism>
<dbReference type="InterPro" id="IPR036047">
    <property type="entry name" value="F-box-like_dom_sf"/>
</dbReference>
<evidence type="ECO:0000256" key="1">
    <source>
        <dbReference type="SAM" id="MobiDB-lite"/>
    </source>
</evidence>
<dbReference type="AlphaFoldDB" id="A0A5C3PI45"/>
<feature type="compositionally biased region" description="Polar residues" evidence="1">
    <location>
        <begin position="276"/>
        <end position="287"/>
    </location>
</feature>
<reference evidence="2 3" key="1">
    <citation type="journal article" date="2019" name="Nat. Ecol. Evol.">
        <title>Megaphylogeny resolves global patterns of mushroom evolution.</title>
        <authorList>
            <person name="Varga T."/>
            <person name="Krizsan K."/>
            <person name="Foldi C."/>
            <person name="Dima B."/>
            <person name="Sanchez-Garcia M."/>
            <person name="Sanchez-Ramirez S."/>
            <person name="Szollosi G.J."/>
            <person name="Szarkandi J.G."/>
            <person name="Papp V."/>
            <person name="Albert L."/>
            <person name="Andreopoulos W."/>
            <person name="Angelini C."/>
            <person name="Antonin V."/>
            <person name="Barry K.W."/>
            <person name="Bougher N.L."/>
            <person name="Buchanan P."/>
            <person name="Buyck B."/>
            <person name="Bense V."/>
            <person name="Catcheside P."/>
            <person name="Chovatia M."/>
            <person name="Cooper J."/>
            <person name="Damon W."/>
            <person name="Desjardin D."/>
            <person name="Finy P."/>
            <person name="Geml J."/>
            <person name="Haridas S."/>
            <person name="Hughes K."/>
            <person name="Justo A."/>
            <person name="Karasinski D."/>
            <person name="Kautmanova I."/>
            <person name="Kiss B."/>
            <person name="Kocsube S."/>
            <person name="Kotiranta H."/>
            <person name="LaButti K.M."/>
            <person name="Lechner B.E."/>
            <person name="Liimatainen K."/>
            <person name="Lipzen A."/>
            <person name="Lukacs Z."/>
            <person name="Mihaltcheva S."/>
            <person name="Morgado L.N."/>
            <person name="Niskanen T."/>
            <person name="Noordeloos M.E."/>
            <person name="Ohm R.A."/>
            <person name="Ortiz-Santana B."/>
            <person name="Ovrebo C."/>
            <person name="Racz N."/>
            <person name="Riley R."/>
            <person name="Savchenko A."/>
            <person name="Shiryaev A."/>
            <person name="Soop K."/>
            <person name="Spirin V."/>
            <person name="Szebenyi C."/>
            <person name="Tomsovsky M."/>
            <person name="Tulloss R.E."/>
            <person name="Uehling J."/>
            <person name="Grigoriev I.V."/>
            <person name="Vagvolgyi C."/>
            <person name="Papp T."/>
            <person name="Martin F.M."/>
            <person name="Miettinen O."/>
            <person name="Hibbett D.S."/>
            <person name="Nagy L.G."/>
        </authorList>
    </citation>
    <scope>NUCLEOTIDE SEQUENCE [LARGE SCALE GENOMIC DNA]</scope>
    <source>
        <strain evidence="2 3">HHB13444</strain>
    </source>
</reference>
<accession>A0A5C3PI45</accession>
<dbReference type="Proteomes" id="UP000308197">
    <property type="component" value="Unassembled WGS sequence"/>
</dbReference>
<evidence type="ECO:0000313" key="3">
    <source>
        <dbReference type="Proteomes" id="UP000308197"/>
    </source>
</evidence>
<gene>
    <name evidence="2" type="ORF">K466DRAFT_586005</name>
</gene>
<keyword evidence="3" id="KW-1185">Reference proteome</keyword>
<dbReference type="InParanoid" id="A0A5C3PI45"/>